<dbReference type="Pfam" id="PF03576">
    <property type="entry name" value="Peptidase_S58"/>
    <property type="match status" value="1"/>
</dbReference>
<dbReference type="AlphaFoldDB" id="A0A498CPQ3"/>
<sequence>MKEIAITEIENLKIGCAQDPEAATGCTVILCERGAPAGVDVRGGGPASRESQLLQPTAAAEGIHAVLLSGGSAFGLGAADGVMRYLAGRGVGVDTGVRPVPLVCESCLFDLGVGSPDAHPDAEMAYAACLDAEKNAPREGNFGAGAGATVGKLGGPARMMKSGQGFYAVRLGELKVGAVAAVNALGDVFDPDSGRKLAGLLAPDKSAFADSEEALFADYSSKQNFFTGNTTLGCVVTNGKFGKTQMAKIAAMAQNGYARAIRPVHTTADGDSVYALSVGGVDADVNVVGTLAARVMARAVARAVLAAAPACGLPAARDFMP</sequence>
<evidence type="ECO:0000313" key="2">
    <source>
        <dbReference type="EMBL" id="RLL09590.1"/>
    </source>
</evidence>
<dbReference type="RefSeq" id="WP_121587192.1">
    <property type="nucleotide sequence ID" value="NZ_RCHT01000020.1"/>
</dbReference>
<accession>A0A498CPQ3</accession>
<dbReference type="PANTHER" id="PTHR36512:SF3">
    <property type="entry name" value="BLR5678 PROTEIN"/>
    <property type="match status" value="1"/>
</dbReference>
<comment type="caution">
    <text evidence="2">The sequence shown here is derived from an EMBL/GenBank/DDBJ whole genome shotgun (WGS) entry which is preliminary data.</text>
</comment>
<dbReference type="GO" id="GO:0004177">
    <property type="term" value="F:aminopeptidase activity"/>
    <property type="evidence" value="ECO:0007669"/>
    <property type="project" value="TreeGrafter"/>
</dbReference>
<dbReference type="InterPro" id="IPR005321">
    <property type="entry name" value="Peptidase_S58_DmpA"/>
</dbReference>
<gene>
    <name evidence="2" type="ORF">D4A47_10085</name>
</gene>
<organism evidence="2 3">
    <name type="scientific">Anaerotruncus massiliensis</name>
    <name type="common">ex Liu et al. 2021</name>
    <dbReference type="NCBI Taxonomy" id="2321404"/>
    <lineage>
        <taxon>Bacteria</taxon>
        <taxon>Bacillati</taxon>
        <taxon>Bacillota</taxon>
        <taxon>Clostridia</taxon>
        <taxon>Eubacteriales</taxon>
        <taxon>Oscillospiraceae</taxon>
        <taxon>Anaerotruncus</taxon>
    </lineage>
</organism>
<dbReference type="Proteomes" id="UP000276301">
    <property type="component" value="Unassembled WGS sequence"/>
</dbReference>
<dbReference type="CDD" id="cd02252">
    <property type="entry name" value="nylC_like"/>
    <property type="match status" value="1"/>
</dbReference>
<dbReference type="SUPFAM" id="SSF56266">
    <property type="entry name" value="DmpA/ArgJ-like"/>
    <property type="match status" value="1"/>
</dbReference>
<dbReference type="PANTHER" id="PTHR36512">
    <property type="entry name" value="D-AMINOPEPTIDASE"/>
    <property type="match status" value="1"/>
</dbReference>
<reference evidence="2 3" key="1">
    <citation type="submission" date="2018-10" db="EMBL/GenBank/DDBJ databases">
        <title>Anaerotruncus faecis sp. nov., isolated from human feces.</title>
        <authorList>
            <person name="Wang Y.-J."/>
        </authorList>
    </citation>
    <scope>NUCLEOTIDE SEQUENCE [LARGE SCALE GENOMIC DNA]</scope>
    <source>
        <strain evidence="2 3">22A2-44</strain>
    </source>
</reference>
<comment type="similarity">
    <text evidence="1">Belongs to the peptidase S58 family.</text>
</comment>
<evidence type="ECO:0000256" key="1">
    <source>
        <dbReference type="ARBA" id="ARBA00007068"/>
    </source>
</evidence>
<proteinExistence type="inferred from homology"/>
<dbReference type="EMBL" id="RCHT01000020">
    <property type="protein sequence ID" value="RLL09590.1"/>
    <property type="molecule type" value="Genomic_DNA"/>
</dbReference>
<dbReference type="Gene3D" id="3.60.70.12">
    <property type="entry name" value="L-amino peptidase D-ALA esterase/amidase"/>
    <property type="match status" value="1"/>
</dbReference>
<protein>
    <submittedName>
        <fullName evidence="2">Peptidase S58 family protein</fullName>
    </submittedName>
</protein>
<evidence type="ECO:0000313" key="3">
    <source>
        <dbReference type="Proteomes" id="UP000276301"/>
    </source>
</evidence>
<keyword evidence="3" id="KW-1185">Reference proteome</keyword>
<name>A0A498CPQ3_9FIRM</name>
<dbReference type="InterPro" id="IPR016117">
    <property type="entry name" value="ArgJ-like_dom_sf"/>
</dbReference>